<evidence type="ECO:0000256" key="1">
    <source>
        <dbReference type="SAM" id="SignalP"/>
    </source>
</evidence>
<dbReference type="EMBL" id="LJTC01000010">
    <property type="protein sequence ID" value="KPM82588.1"/>
    <property type="molecule type" value="Genomic_DNA"/>
</dbReference>
<sequence>MQIFSKFLLLSIFIFGVLSFNALANKQSDDFEVINLADDFYTLYQSSKTLTAENRAEQFSQHFTSQFAPFYSDKSFVKAIEGFSGIEEVYFSKNRRLSKELNSSMESFIATFPDFKSETPIYMLHSLGRFNGATRELNGKTYLMFGVDLMTKYHTWKNDTPFFHHELFHVYHEKLFQCKDELWCSIWTEGLATYVSHKLTPSASDDELMLNIPSNLVKKIRARQLDSFVDLKKKFYSKKTEIYSSFFNFAKDETKLPYRRGYYLGYILAKEIGKNYSLEQLAKMDKKTVESLLLKELDLLIKAED</sequence>
<dbReference type="PATRIC" id="fig|570156.3.peg.4058"/>
<evidence type="ECO:0008006" key="4">
    <source>
        <dbReference type="Google" id="ProtNLM"/>
    </source>
</evidence>
<evidence type="ECO:0000313" key="2">
    <source>
        <dbReference type="EMBL" id="KPM82588.1"/>
    </source>
</evidence>
<dbReference type="Proteomes" id="UP000050378">
    <property type="component" value="Unassembled WGS sequence"/>
</dbReference>
<reference evidence="2 3" key="1">
    <citation type="submission" date="2015-09" db="EMBL/GenBank/DDBJ databases">
        <title>Draft Genome Sequence of Pseudoalteromonas lipolytica UCD-48B.</title>
        <authorList>
            <person name="Krusor M."/>
            <person name="Coil D.A."/>
            <person name="Lang J.M."/>
            <person name="Eisen J.A."/>
            <person name="Alexiev A."/>
        </authorList>
    </citation>
    <scope>NUCLEOTIDE SEQUENCE [LARGE SCALE GENOMIC DNA]</scope>
    <source>
        <strain evidence="2 3">UCD-48B</strain>
    </source>
</reference>
<dbReference type="AlphaFoldDB" id="A0A0P7E5T3"/>
<feature type="signal peptide" evidence="1">
    <location>
        <begin position="1"/>
        <end position="24"/>
    </location>
</feature>
<dbReference type="Pfam" id="PF18958">
    <property type="entry name" value="DUF5700"/>
    <property type="match status" value="1"/>
</dbReference>
<dbReference type="InterPro" id="IPR043754">
    <property type="entry name" value="DUF5700"/>
</dbReference>
<dbReference type="RefSeq" id="WP_054553791.1">
    <property type="nucleotide sequence ID" value="NZ_LJTC01000010.1"/>
</dbReference>
<keyword evidence="1" id="KW-0732">Signal</keyword>
<dbReference type="OrthoDB" id="8746466at2"/>
<name>A0A0P7E5T3_9GAMM</name>
<protein>
    <recommendedName>
        <fullName evidence="4">DUF2268 domain-containing protein</fullName>
    </recommendedName>
</protein>
<proteinExistence type="predicted"/>
<feature type="chain" id="PRO_5006138295" description="DUF2268 domain-containing protein" evidence="1">
    <location>
        <begin position="25"/>
        <end position="305"/>
    </location>
</feature>
<evidence type="ECO:0000313" key="3">
    <source>
        <dbReference type="Proteomes" id="UP000050378"/>
    </source>
</evidence>
<accession>A0A0P7E5T3</accession>
<comment type="caution">
    <text evidence="2">The sequence shown here is derived from an EMBL/GenBank/DDBJ whole genome shotgun (WGS) entry which is preliminary data.</text>
</comment>
<gene>
    <name evidence="2" type="ORF">AOG27_14850</name>
</gene>
<organism evidence="2 3">
    <name type="scientific">Pseudoalteromonas lipolytica</name>
    <dbReference type="NCBI Taxonomy" id="570156"/>
    <lineage>
        <taxon>Bacteria</taxon>
        <taxon>Pseudomonadati</taxon>
        <taxon>Pseudomonadota</taxon>
        <taxon>Gammaproteobacteria</taxon>
        <taxon>Alteromonadales</taxon>
        <taxon>Pseudoalteromonadaceae</taxon>
        <taxon>Pseudoalteromonas</taxon>
    </lineage>
</organism>